<accession>A0A7X0DP34</accession>
<dbReference type="Proteomes" id="UP000536100">
    <property type="component" value="Unassembled WGS sequence"/>
</dbReference>
<gene>
    <name evidence="1" type="ORF">HNP67_000095</name>
</gene>
<reference evidence="1 2" key="1">
    <citation type="submission" date="2020-08" db="EMBL/GenBank/DDBJ databases">
        <title>Genomic Encyclopedia of Type Strains, Phase IV (KMG-IV): sequencing the most valuable type-strain genomes for metagenomic binning, comparative biology and taxonomic classification.</title>
        <authorList>
            <person name="Goeker M."/>
        </authorList>
    </citation>
    <scope>NUCLEOTIDE SEQUENCE [LARGE SCALE GENOMIC DNA]</scope>
    <source>
        <strain evidence="1 2">DSM 17989</strain>
    </source>
</reference>
<organism evidence="1 2">
    <name type="scientific">Borreliella californiensis</name>
    <dbReference type="NCBI Taxonomy" id="373543"/>
    <lineage>
        <taxon>Bacteria</taxon>
        <taxon>Pseudomonadati</taxon>
        <taxon>Spirochaetota</taxon>
        <taxon>Spirochaetia</taxon>
        <taxon>Spirochaetales</taxon>
        <taxon>Borreliaceae</taxon>
        <taxon>Borreliella</taxon>
    </lineage>
</organism>
<dbReference type="AlphaFoldDB" id="A0A7X0DP34"/>
<proteinExistence type="predicted"/>
<dbReference type="EMBL" id="JACHFB010000001">
    <property type="protein sequence ID" value="MBB6212640.1"/>
    <property type="molecule type" value="Genomic_DNA"/>
</dbReference>
<comment type="caution">
    <text evidence="1">The sequence shown here is derived from an EMBL/GenBank/DDBJ whole genome shotgun (WGS) entry which is preliminary data.</text>
</comment>
<evidence type="ECO:0000313" key="2">
    <source>
        <dbReference type="Proteomes" id="UP000536100"/>
    </source>
</evidence>
<evidence type="ECO:0000313" key="1">
    <source>
        <dbReference type="EMBL" id="MBB6212640.1"/>
    </source>
</evidence>
<sequence length="34" mass="3849">MKENLLQKEEVPAIKLIIKVLSNIKASLIYSFSS</sequence>
<name>A0A7X0DP34_9SPIR</name>
<protein>
    <submittedName>
        <fullName evidence="1">Uncharacterized protein</fullName>
    </submittedName>
</protein>